<feature type="region of interest" description="Disordered" evidence="1">
    <location>
        <begin position="122"/>
        <end position="160"/>
    </location>
</feature>
<name>A0A8T3V6I4_9EURY</name>
<dbReference type="InterPro" id="IPR008964">
    <property type="entry name" value="Invasin/intimin_cell_adhesion"/>
</dbReference>
<keyword evidence="2" id="KW-0472">Membrane</keyword>
<protein>
    <submittedName>
        <fullName evidence="4">Type IV pilin</fullName>
    </submittedName>
</protein>
<feature type="transmembrane region" description="Helical" evidence="2">
    <location>
        <begin position="6"/>
        <end position="24"/>
    </location>
</feature>
<comment type="caution">
    <text evidence="4">The sequence shown here is derived from an EMBL/GenBank/DDBJ whole genome shotgun (WGS) entry which is preliminary data.</text>
</comment>
<evidence type="ECO:0000256" key="1">
    <source>
        <dbReference type="SAM" id="MobiDB-lite"/>
    </source>
</evidence>
<sequence length="228" mass="24604">MNKNIIIAILVVIIIAAGAAFMFGHSNGKMATQINFLNNDTLQNGETVIFDLKDASGNPIAGETVNITFNGNEKYSVVTDNNGKGYLLISGEDDGKYDVLADYGGNDKYDASNAKVTITITDDVPDNPVTQVSDSSIANTNDNNGSDDNGGNGNNTDPTGNRYFIPQYELWVEDGVVVDGPIGVGMTLDDWIATYTPANPHFDDPDDPYNPYYDPDHPYPDDDSTDSE</sequence>
<evidence type="ECO:0000313" key="4">
    <source>
        <dbReference type="EMBL" id="MBE6502213.1"/>
    </source>
</evidence>
<reference evidence="4" key="1">
    <citation type="submission" date="2019-04" db="EMBL/GenBank/DDBJ databases">
        <title>Evolution of Biomass-Degrading Anaerobic Consortia Revealed by Metagenomics.</title>
        <authorList>
            <person name="Peng X."/>
        </authorList>
    </citation>
    <scope>NUCLEOTIDE SEQUENCE</scope>
    <source>
        <strain evidence="4">SIG18</strain>
    </source>
</reference>
<dbReference type="RefSeq" id="WP_303739305.1">
    <property type="nucleotide sequence ID" value="NZ_SUTK01000038.1"/>
</dbReference>
<dbReference type="Proteomes" id="UP000783037">
    <property type="component" value="Unassembled WGS sequence"/>
</dbReference>
<accession>A0A8T3V6I4</accession>
<dbReference type="Gene3D" id="2.60.40.10">
    <property type="entry name" value="Immunoglobulins"/>
    <property type="match status" value="1"/>
</dbReference>
<feature type="domain" description="Archaeal Type IV pilin N-terminal" evidence="3">
    <location>
        <begin position="5"/>
        <end position="73"/>
    </location>
</feature>
<evidence type="ECO:0000313" key="5">
    <source>
        <dbReference type="Proteomes" id="UP000783037"/>
    </source>
</evidence>
<keyword evidence="2" id="KW-1133">Transmembrane helix</keyword>
<dbReference type="Pfam" id="PF07790">
    <property type="entry name" value="Pilin_N"/>
    <property type="match status" value="1"/>
</dbReference>
<keyword evidence="2" id="KW-0812">Transmembrane</keyword>
<feature type="region of interest" description="Disordered" evidence="1">
    <location>
        <begin position="199"/>
        <end position="228"/>
    </location>
</feature>
<evidence type="ECO:0000256" key="2">
    <source>
        <dbReference type="SAM" id="Phobius"/>
    </source>
</evidence>
<dbReference type="InterPro" id="IPR012859">
    <property type="entry name" value="Pilin_N_archaeal"/>
</dbReference>
<dbReference type="EMBL" id="SUTK01000038">
    <property type="protein sequence ID" value="MBE6502213.1"/>
    <property type="molecule type" value="Genomic_DNA"/>
</dbReference>
<gene>
    <name evidence="4" type="ORF">E7Z79_07200</name>
</gene>
<dbReference type="InterPro" id="IPR013783">
    <property type="entry name" value="Ig-like_fold"/>
</dbReference>
<proteinExistence type="predicted"/>
<dbReference type="SUPFAM" id="SSF49373">
    <property type="entry name" value="Invasin/intimin cell-adhesion fragments"/>
    <property type="match status" value="1"/>
</dbReference>
<dbReference type="AlphaFoldDB" id="A0A8T3V6I4"/>
<organism evidence="4 5">
    <name type="scientific">Methanobrevibacter thaueri</name>
    <dbReference type="NCBI Taxonomy" id="190975"/>
    <lineage>
        <taxon>Archaea</taxon>
        <taxon>Methanobacteriati</taxon>
        <taxon>Methanobacteriota</taxon>
        <taxon>Methanomada group</taxon>
        <taxon>Methanobacteria</taxon>
        <taxon>Methanobacteriales</taxon>
        <taxon>Methanobacteriaceae</taxon>
        <taxon>Methanobrevibacter</taxon>
    </lineage>
</organism>
<evidence type="ECO:0000259" key="3">
    <source>
        <dbReference type="Pfam" id="PF07790"/>
    </source>
</evidence>
<feature type="compositionally biased region" description="Polar residues" evidence="1">
    <location>
        <begin position="128"/>
        <end position="138"/>
    </location>
</feature>